<dbReference type="Proteomes" id="UP000278807">
    <property type="component" value="Unassembled WGS sequence"/>
</dbReference>
<evidence type="ECO:0000313" key="2">
    <source>
        <dbReference type="Proteomes" id="UP000278807"/>
    </source>
</evidence>
<evidence type="ECO:0000313" key="1">
    <source>
        <dbReference type="EMBL" id="VDN98698.1"/>
    </source>
</evidence>
<dbReference type="EMBL" id="UZAE01001505">
    <property type="protein sequence ID" value="VDN98698.1"/>
    <property type="molecule type" value="Genomic_DNA"/>
</dbReference>
<proteinExistence type="predicted"/>
<reference evidence="1 2" key="2">
    <citation type="submission" date="2018-11" db="EMBL/GenBank/DDBJ databases">
        <authorList>
            <consortium name="Pathogen Informatics"/>
        </authorList>
    </citation>
    <scope>NUCLEOTIDE SEQUENCE [LARGE SCALE GENOMIC DNA]</scope>
</reference>
<name>A0A0R3T702_RODNA</name>
<sequence>MLGRSRLEWCFKYLVIQTCLQDQDKLHVNRHSTAEEEEAMPLLFSSRFGVLRPTLAAMESTYKGGKLTGH</sequence>
<evidence type="ECO:0000313" key="3">
    <source>
        <dbReference type="WBParaSite" id="HNAJ_0000284001-mRNA-1"/>
    </source>
</evidence>
<organism evidence="3">
    <name type="scientific">Rodentolepis nana</name>
    <name type="common">Dwarf tapeworm</name>
    <name type="synonym">Hymenolepis nana</name>
    <dbReference type="NCBI Taxonomy" id="102285"/>
    <lineage>
        <taxon>Eukaryota</taxon>
        <taxon>Metazoa</taxon>
        <taxon>Spiralia</taxon>
        <taxon>Lophotrochozoa</taxon>
        <taxon>Platyhelminthes</taxon>
        <taxon>Cestoda</taxon>
        <taxon>Eucestoda</taxon>
        <taxon>Cyclophyllidea</taxon>
        <taxon>Hymenolepididae</taxon>
        <taxon>Rodentolepis</taxon>
    </lineage>
</organism>
<reference evidence="3" key="1">
    <citation type="submission" date="2017-02" db="UniProtKB">
        <authorList>
            <consortium name="WormBaseParasite"/>
        </authorList>
    </citation>
    <scope>IDENTIFICATION</scope>
</reference>
<keyword evidence="2" id="KW-1185">Reference proteome</keyword>
<protein>
    <submittedName>
        <fullName evidence="1 3">Uncharacterized protein</fullName>
    </submittedName>
</protein>
<dbReference type="WBParaSite" id="HNAJ_0000284001-mRNA-1">
    <property type="protein sequence ID" value="HNAJ_0000284001-mRNA-1"/>
    <property type="gene ID" value="HNAJ_0000284001"/>
</dbReference>
<gene>
    <name evidence="1" type="ORF">HNAJ_LOCUS2839</name>
</gene>
<accession>A0A0R3T702</accession>
<dbReference type="AlphaFoldDB" id="A0A0R3T702"/>